<dbReference type="InterPro" id="IPR056251">
    <property type="entry name" value="Arm_rpt_dom"/>
</dbReference>
<gene>
    <name evidence="2" type="ORF">BGZ70_004117</name>
</gene>
<evidence type="ECO:0000313" key="3">
    <source>
        <dbReference type="Proteomes" id="UP000738359"/>
    </source>
</evidence>
<keyword evidence="3" id="KW-1185">Reference proteome</keyword>
<name>A0A9P6IRS0_MORAP</name>
<dbReference type="Proteomes" id="UP000738359">
    <property type="component" value="Unassembled WGS sequence"/>
</dbReference>
<dbReference type="Pfam" id="PF23948">
    <property type="entry name" value="ARM_5"/>
    <property type="match status" value="1"/>
</dbReference>
<dbReference type="OrthoDB" id="2435592at2759"/>
<feature type="non-terminal residue" evidence="2">
    <location>
        <position position="1"/>
    </location>
</feature>
<protein>
    <recommendedName>
        <fullName evidence="1">Arm-like repeat domain-containing protein</fullName>
    </recommendedName>
</protein>
<evidence type="ECO:0000259" key="1">
    <source>
        <dbReference type="Pfam" id="PF23948"/>
    </source>
</evidence>
<reference evidence="2" key="1">
    <citation type="journal article" date="2020" name="Fungal Divers.">
        <title>Resolving the Mortierellaceae phylogeny through synthesis of multi-gene phylogenetics and phylogenomics.</title>
        <authorList>
            <person name="Vandepol N."/>
            <person name="Liber J."/>
            <person name="Desiro A."/>
            <person name="Na H."/>
            <person name="Kennedy M."/>
            <person name="Barry K."/>
            <person name="Grigoriev I.V."/>
            <person name="Miller A.N."/>
            <person name="O'Donnell K."/>
            <person name="Stajich J.E."/>
            <person name="Bonito G."/>
        </authorList>
    </citation>
    <scope>NUCLEOTIDE SEQUENCE</scope>
    <source>
        <strain evidence="2">CK1249</strain>
    </source>
</reference>
<feature type="domain" description="Arm-like repeat" evidence="1">
    <location>
        <begin position="192"/>
        <end position="477"/>
    </location>
</feature>
<organism evidence="2 3">
    <name type="scientific">Mortierella alpina</name>
    <name type="common">Oleaginous fungus</name>
    <name type="synonym">Mortierella renispora</name>
    <dbReference type="NCBI Taxonomy" id="64518"/>
    <lineage>
        <taxon>Eukaryota</taxon>
        <taxon>Fungi</taxon>
        <taxon>Fungi incertae sedis</taxon>
        <taxon>Mucoromycota</taxon>
        <taxon>Mortierellomycotina</taxon>
        <taxon>Mortierellomycetes</taxon>
        <taxon>Mortierellales</taxon>
        <taxon>Mortierellaceae</taxon>
        <taxon>Mortierella</taxon>
    </lineage>
</organism>
<proteinExistence type="predicted"/>
<sequence length="478" mass="52752">MFDSHVWSPNPPSLRDIVEVADLFLKFATTTDNLNALHFVCGTVSTILSAMKRGVRKTLNPISSAEDQVLCQNVASVFTEHGKLWDRLNNVDKAKTSYEKAEKWSTSTLTSGQLQPVGNNKVMRKTASLSPEIFRLDVSVRLLKPKLPACDARISSTPQLVYCLKLLSNIKSSSHAATTMDETLDEVERCWLQTMAEDPDEQTRLRLLAGKLIVEFLDDDMKETDAVVEIVSLAPVLTQTNYRKLLDHFIVSLDQAKLLDFGLLDGLAQLIQNAQDGHLLPSDLVSILGALSIRLQGIHQQRSTDLYGLVNAVSNVLDAMAVCGVEGLNREELHEPLSRYLKGLKDHSDLFLVYHAAYAYQALQYIPDDESSLQSILRRARVMVSGISGVVSAVKSLDLIKLLDSLEEIQKTLAGACQIAKGTLKVIATTVELVDSGAGLMDSLKEGLNFSHKSAWYPALRGSDAFIRNGELSKFKRL</sequence>
<dbReference type="AlphaFoldDB" id="A0A9P6IRS0"/>
<dbReference type="EMBL" id="JAAAHY010002215">
    <property type="protein sequence ID" value="KAF9945034.1"/>
    <property type="molecule type" value="Genomic_DNA"/>
</dbReference>
<accession>A0A9P6IRS0</accession>
<comment type="caution">
    <text evidence="2">The sequence shown here is derived from an EMBL/GenBank/DDBJ whole genome shotgun (WGS) entry which is preliminary data.</text>
</comment>
<evidence type="ECO:0000313" key="2">
    <source>
        <dbReference type="EMBL" id="KAF9945034.1"/>
    </source>
</evidence>